<dbReference type="OrthoDB" id="420270at2"/>
<comment type="caution">
    <text evidence="3">The sequence shown here is derived from an EMBL/GenBank/DDBJ whole genome shotgun (WGS) entry which is preliminary data.</text>
</comment>
<feature type="domain" description="RNA-binding protein Tab2-like N-terminal" evidence="1">
    <location>
        <begin position="3"/>
        <end position="104"/>
    </location>
</feature>
<proteinExistence type="predicted"/>
<evidence type="ECO:0000259" key="2">
    <source>
        <dbReference type="Pfam" id="PF20429"/>
    </source>
</evidence>
<dbReference type="Proteomes" id="UP000226442">
    <property type="component" value="Unassembled WGS sequence"/>
</dbReference>
<keyword evidence="4" id="KW-1185">Reference proteome</keyword>
<dbReference type="InterPro" id="IPR009472">
    <property type="entry name" value="Tab2-like"/>
</dbReference>
<name>A0A2G4EUH5_9CYAN</name>
<feature type="domain" description="RNA-binding protein Tab2/Atab2 C-terminal" evidence="2">
    <location>
        <begin position="121"/>
        <end position="275"/>
    </location>
</feature>
<dbReference type="Pfam" id="PF20429">
    <property type="entry name" value="Tab2-like_C"/>
    <property type="match status" value="1"/>
</dbReference>
<organism evidence="3 4">
    <name type="scientific">Tychonema bourrellyi FEM_GT703</name>
    <dbReference type="NCBI Taxonomy" id="2040638"/>
    <lineage>
        <taxon>Bacteria</taxon>
        <taxon>Bacillati</taxon>
        <taxon>Cyanobacteriota</taxon>
        <taxon>Cyanophyceae</taxon>
        <taxon>Oscillatoriophycideae</taxon>
        <taxon>Oscillatoriales</taxon>
        <taxon>Microcoleaceae</taxon>
        <taxon>Tychonema</taxon>
    </lineage>
</organism>
<evidence type="ECO:0000313" key="4">
    <source>
        <dbReference type="Proteomes" id="UP000226442"/>
    </source>
</evidence>
<evidence type="ECO:0000259" key="1">
    <source>
        <dbReference type="Pfam" id="PF06485"/>
    </source>
</evidence>
<dbReference type="EMBL" id="NXIB02000246">
    <property type="protein sequence ID" value="PHX53193.1"/>
    <property type="molecule type" value="Genomic_DNA"/>
</dbReference>
<dbReference type="InterPro" id="IPR046760">
    <property type="entry name" value="Tab2-like_N"/>
</dbReference>
<protein>
    <submittedName>
        <fullName evidence="3">DUF1092 domain-containing protein</fullName>
    </submittedName>
</protein>
<dbReference type="PANTHER" id="PTHR34556">
    <property type="match status" value="1"/>
</dbReference>
<dbReference type="GO" id="GO:0003723">
    <property type="term" value="F:RNA binding"/>
    <property type="evidence" value="ECO:0007669"/>
    <property type="project" value="InterPro"/>
</dbReference>
<dbReference type="AlphaFoldDB" id="A0A2G4EUH5"/>
<gene>
    <name evidence="3" type="ORF">CP500_022775</name>
</gene>
<reference evidence="3" key="1">
    <citation type="submission" date="2017-10" db="EMBL/GenBank/DDBJ databases">
        <title>Draft genome sequence of the planktic cyanobacteria Tychonema bourrellyi isolated from alpine lentic freshwater.</title>
        <authorList>
            <person name="Tett A."/>
            <person name="Armanini F."/>
            <person name="Asnicar F."/>
            <person name="Boscaini A."/>
            <person name="Pasolli E."/>
            <person name="Zolfo M."/>
            <person name="Donati C."/>
            <person name="Salmaso N."/>
            <person name="Segata N."/>
        </authorList>
    </citation>
    <scope>NUCLEOTIDE SEQUENCE</scope>
    <source>
        <strain evidence="3">FEM_GT703</strain>
    </source>
</reference>
<evidence type="ECO:0000313" key="3">
    <source>
        <dbReference type="EMBL" id="PHX53193.1"/>
    </source>
</evidence>
<dbReference type="PANTHER" id="PTHR34556:SF2">
    <property type="entry name" value="PROTEIN TAB2 HOMOLOG, CHLOROPLASTIC"/>
    <property type="match status" value="1"/>
</dbReference>
<dbReference type="RefSeq" id="WP_096831144.1">
    <property type="nucleotide sequence ID" value="NZ_NXIB02000246.1"/>
</dbReference>
<accession>A0A2G4EUH5</accession>
<dbReference type="InterPro" id="IPR046761">
    <property type="entry name" value="Tab2-like_C"/>
</dbReference>
<dbReference type="Pfam" id="PF06485">
    <property type="entry name" value="Tab2-like_N"/>
    <property type="match status" value="1"/>
</dbReference>
<sequence>MQIWQADFYRRPLRDTAGKPLWELLICDSARSFEFSAFCSQSQANSNWLASQLQQQIQINKLPDRIQVFRPQSLSLIQAAGKVLGIKVEATRRTPALKLLLQSRAQEYPIMPNYTGEIYSAIALESPAPIPLPENLWGDRWRFASLPAGDIEDAFQSRPVPILEMPESLLPLNLAIASTVPIPGVVIDGGRQSMRLARWLQDVKPFALNYIAGTPDGLILEAGLADRFVVATFADDEVKEAAKIYEQRKQLSKGLHFLLVQPDDTGMTYTGFWLLNFNG</sequence>